<feature type="non-terminal residue" evidence="2">
    <location>
        <position position="1"/>
    </location>
</feature>
<dbReference type="EMBL" id="CAXKWB010005911">
    <property type="protein sequence ID" value="CAL4080489.1"/>
    <property type="molecule type" value="Genomic_DNA"/>
</dbReference>
<name>A0AAV2QFG9_MEGNR</name>
<evidence type="ECO:0000313" key="3">
    <source>
        <dbReference type="Proteomes" id="UP001497623"/>
    </source>
</evidence>
<accession>A0AAV2QFG9</accession>
<organism evidence="2 3">
    <name type="scientific">Meganyctiphanes norvegica</name>
    <name type="common">Northern krill</name>
    <name type="synonym">Thysanopoda norvegica</name>
    <dbReference type="NCBI Taxonomy" id="48144"/>
    <lineage>
        <taxon>Eukaryota</taxon>
        <taxon>Metazoa</taxon>
        <taxon>Ecdysozoa</taxon>
        <taxon>Arthropoda</taxon>
        <taxon>Crustacea</taxon>
        <taxon>Multicrustacea</taxon>
        <taxon>Malacostraca</taxon>
        <taxon>Eumalacostraca</taxon>
        <taxon>Eucarida</taxon>
        <taxon>Euphausiacea</taxon>
        <taxon>Euphausiidae</taxon>
        <taxon>Meganyctiphanes</taxon>
    </lineage>
</organism>
<proteinExistence type="predicted"/>
<dbReference type="Proteomes" id="UP001497623">
    <property type="component" value="Unassembled WGS sequence"/>
</dbReference>
<keyword evidence="1" id="KW-0472">Membrane</keyword>
<evidence type="ECO:0000256" key="1">
    <source>
        <dbReference type="SAM" id="Phobius"/>
    </source>
</evidence>
<protein>
    <submittedName>
        <fullName evidence="2">Uncharacterized protein</fullName>
    </submittedName>
</protein>
<gene>
    <name evidence="2" type="ORF">MNOR_LOCUS11294</name>
</gene>
<feature type="transmembrane region" description="Helical" evidence="1">
    <location>
        <begin position="73"/>
        <end position="100"/>
    </location>
</feature>
<evidence type="ECO:0000313" key="2">
    <source>
        <dbReference type="EMBL" id="CAL4080489.1"/>
    </source>
</evidence>
<keyword evidence="1" id="KW-0812">Transmembrane</keyword>
<reference evidence="2 3" key="1">
    <citation type="submission" date="2024-05" db="EMBL/GenBank/DDBJ databases">
        <authorList>
            <person name="Wallberg A."/>
        </authorList>
    </citation>
    <scope>NUCLEOTIDE SEQUENCE [LARGE SCALE GENOMIC DNA]</scope>
</reference>
<keyword evidence="3" id="KW-1185">Reference proteome</keyword>
<sequence>KILSENLCCIFFRYKHLYHQVPWCLIMTLRSVYLAYDDFGCHFHYLKLLILIMMDFVVILIDQNHFEMFFLNLYAYPSLLPSSSSFALDLYHWLLLYLMYHY</sequence>
<keyword evidence="1" id="KW-1133">Transmembrane helix</keyword>
<dbReference type="AlphaFoldDB" id="A0AAV2QFG9"/>
<comment type="caution">
    <text evidence="2">The sequence shown here is derived from an EMBL/GenBank/DDBJ whole genome shotgun (WGS) entry which is preliminary data.</text>
</comment>
<feature type="transmembrane region" description="Helical" evidence="1">
    <location>
        <begin position="42"/>
        <end position="61"/>
    </location>
</feature>